<keyword evidence="5" id="KW-1185">Reference proteome</keyword>
<dbReference type="Proteomes" id="UP000037737">
    <property type="component" value="Unassembled WGS sequence"/>
</dbReference>
<evidence type="ECO:0000313" key="4">
    <source>
        <dbReference type="EMBL" id="KOS10218.1"/>
    </source>
</evidence>
<dbReference type="InterPro" id="IPR012338">
    <property type="entry name" value="Beta-lactam/transpept-like"/>
</dbReference>
<protein>
    <submittedName>
        <fullName evidence="4">Beta-lactamase</fullName>
    </submittedName>
</protein>
<dbReference type="AlphaFoldDB" id="A0A0M8MF60"/>
<feature type="domain" description="Beta-lactamase-related" evidence="3">
    <location>
        <begin position="23"/>
        <end position="329"/>
    </location>
</feature>
<dbReference type="OrthoDB" id="9809635at2"/>
<dbReference type="PANTHER" id="PTHR46825">
    <property type="entry name" value="D-ALANYL-D-ALANINE-CARBOXYPEPTIDASE/ENDOPEPTIDASE AMPH"/>
    <property type="match status" value="1"/>
</dbReference>
<evidence type="ECO:0000256" key="2">
    <source>
        <dbReference type="ARBA" id="ARBA00023136"/>
    </source>
</evidence>
<dbReference type="Gene3D" id="3.40.710.10">
    <property type="entry name" value="DD-peptidase/beta-lactamase superfamily"/>
    <property type="match status" value="1"/>
</dbReference>
<dbReference type="SUPFAM" id="SSF56601">
    <property type="entry name" value="beta-lactamase/transpeptidase-like"/>
    <property type="match status" value="1"/>
</dbReference>
<dbReference type="PATRIC" id="fig|84292.3.peg.2445"/>
<reference evidence="4" key="1">
    <citation type="submission" date="2015-04" db="EMBL/GenBank/DDBJ databases">
        <title>Complete genome sequence of Microbacterium chocolatum SIT 101, a bacterium enantioselectively hydrolyzing mesomeric diesters.</title>
        <authorList>
            <person name="Li X."/>
            <person name="Xu Y."/>
        </authorList>
    </citation>
    <scope>NUCLEOTIDE SEQUENCE [LARGE SCALE GENOMIC DNA]</scope>
    <source>
        <strain evidence="4">SIT 101</strain>
    </source>
</reference>
<comment type="caution">
    <text evidence="4">The sequence shown here is derived from an EMBL/GenBank/DDBJ whole genome shotgun (WGS) entry which is preliminary data.</text>
</comment>
<sequence>MATTDFPTLFATLDDAARGSDFGGVVSIDVDGDLVGARAYGFADRAYGVVNTVDTRFGVASIAKGFTAVAVRALIRDGVLAADTTVRGILRDDLPLIDDAVTVEQLLAHTSGIGDYLDESGDGEITDYVLDVPTHRLDTTEAFLAVLDGRPQVSSPGTTFAYNNSGYVVLALIAERASGVPFHDLVAERVFAPAGMTRTGYLRMDTLPGDAARGYLFDDEDDRTNVLHLPVRGSGDGGVYTTAADLSRFWRALTDGTLLPTDAVHDLVRPRETVDDEDLRYGAGFWLDLDGPGILLEGYDAGVSGRSRFDPATRVTVSILANTSEGAWPVIGRYAELLD</sequence>
<name>A0A0M8MF60_9MICO</name>
<dbReference type="PANTHER" id="PTHR46825:SF11">
    <property type="entry name" value="PENICILLIN-BINDING PROTEIN 4"/>
    <property type="match status" value="1"/>
</dbReference>
<dbReference type="InterPro" id="IPR050491">
    <property type="entry name" value="AmpC-like"/>
</dbReference>
<keyword evidence="2" id="KW-0472">Membrane</keyword>
<dbReference type="GO" id="GO:0016020">
    <property type="term" value="C:membrane"/>
    <property type="evidence" value="ECO:0007669"/>
    <property type="project" value="UniProtKB-SubCell"/>
</dbReference>
<dbReference type="KEGG" id="mcw:A8L33_06450"/>
<evidence type="ECO:0000256" key="1">
    <source>
        <dbReference type="ARBA" id="ARBA00004370"/>
    </source>
</evidence>
<dbReference type="Pfam" id="PF00144">
    <property type="entry name" value="Beta-lactamase"/>
    <property type="match status" value="1"/>
</dbReference>
<dbReference type="InterPro" id="IPR001466">
    <property type="entry name" value="Beta-lactam-related"/>
</dbReference>
<evidence type="ECO:0000259" key="3">
    <source>
        <dbReference type="Pfam" id="PF00144"/>
    </source>
</evidence>
<dbReference type="EMBL" id="LAVO01000012">
    <property type="protein sequence ID" value="KOS10218.1"/>
    <property type="molecule type" value="Genomic_DNA"/>
</dbReference>
<evidence type="ECO:0000313" key="5">
    <source>
        <dbReference type="Proteomes" id="UP000037737"/>
    </source>
</evidence>
<organism evidence="4 5">
    <name type="scientific">Microbacterium aurantiacum</name>
    <dbReference type="NCBI Taxonomy" id="162393"/>
    <lineage>
        <taxon>Bacteria</taxon>
        <taxon>Bacillati</taxon>
        <taxon>Actinomycetota</taxon>
        <taxon>Actinomycetes</taxon>
        <taxon>Micrococcales</taxon>
        <taxon>Microbacteriaceae</taxon>
        <taxon>Microbacterium</taxon>
    </lineage>
</organism>
<accession>A0A0M8MF60</accession>
<proteinExistence type="predicted"/>
<gene>
    <name evidence="4" type="ORF">XI38_12040</name>
</gene>
<comment type="subcellular location">
    <subcellularLocation>
        <location evidence="1">Membrane</location>
    </subcellularLocation>
</comment>